<dbReference type="SUPFAM" id="SSF46785">
    <property type="entry name" value="Winged helix' DNA-binding domain"/>
    <property type="match status" value="1"/>
</dbReference>
<dbReference type="Gene3D" id="3.30.70.920">
    <property type="match status" value="1"/>
</dbReference>
<gene>
    <name evidence="5" type="primary">decR_2</name>
    <name evidence="5" type="ORF">LMG6000_00932</name>
</gene>
<dbReference type="Pfam" id="PF01037">
    <property type="entry name" value="AsnC_trans_reg"/>
    <property type="match status" value="1"/>
</dbReference>
<dbReference type="PROSITE" id="PS50956">
    <property type="entry name" value="HTH_ASNC_2"/>
    <property type="match status" value="1"/>
</dbReference>
<organism evidence="5 6">
    <name type="scientific">Achromobacter insolitus</name>
    <dbReference type="NCBI Taxonomy" id="217204"/>
    <lineage>
        <taxon>Bacteria</taxon>
        <taxon>Pseudomonadati</taxon>
        <taxon>Pseudomonadota</taxon>
        <taxon>Betaproteobacteria</taxon>
        <taxon>Burkholderiales</taxon>
        <taxon>Alcaligenaceae</taxon>
        <taxon>Achromobacter</taxon>
    </lineage>
</organism>
<dbReference type="GO" id="GO:0043565">
    <property type="term" value="F:sequence-specific DNA binding"/>
    <property type="evidence" value="ECO:0007669"/>
    <property type="project" value="InterPro"/>
</dbReference>
<keyword evidence="6" id="KW-1185">Reference proteome</keyword>
<dbReference type="InterPro" id="IPR019885">
    <property type="entry name" value="Tscrpt_reg_HTH_AsnC-type_CS"/>
</dbReference>
<dbReference type="SMART" id="SM00344">
    <property type="entry name" value="HTH_ASNC"/>
    <property type="match status" value="1"/>
</dbReference>
<dbReference type="Gene3D" id="1.10.10.10">
    <property type="entry name" value="Winged helix-like DNA-binding domain superfamily/Winged helix DNA-binding domain"/>
    <property type="match status" value="1"/>
</dbReference>
<sequence length="175" mass="19217">MLSAMQGEVLPQSTGILDILGKIFRMDDLDRKILAELQQDGRISITDLAERVGLSLSPCHRRLRALEEAGVISGYGANINLAAVGLNFSAIVFVTMREGSSDRVSAFEAALSNIPEVVQAQRLFGDPDYMLHVVTQDLPAFQALYDRVLSALPSVLRLRSTLVMKNVLRNRPVPL</sequence>
<dbReference type="AlphaFoldDB" id="A0A6S7F607"/>
<name>A0A6S7F607_9BURK</name>
<dbReference type="InterPro" id="IPR019888">
    <property type="entry name" value="Tscrpt_reg_AsnC-like"/>
</dbReference>
<keyword evidence="2 5" id="KW-0238">DNA-binding</keyword>
<keyword evidence="3" id="KW-0804">Transcription</keyword>
<dbReference type="GO" id="GO:0005829">
    <property type="term" value="C:cytosol"/>
    <property type="evidence" value="ECO:0007669"/>
    <property type="project" value="TreeGrafter"/>
</dbReference>
<dbReference type="Pfam" id="PF13412">
    <property type="entry name" value="HTH_24"/>
    <property type="match status" value="1"/>
</dbReference>
<dbReference type="SUPFAM" id="SSF54909">
    <property type="entry name" value="Dimeric alpha+beta barrel"/>
    <property type="match status" value="1"/>
</dbReference>
<dbReference type="InterPro" id="IPR019887">
    <property type="entry name" value="Tscrpt_reg_AsnC/Lrp_C"/>
</dbReference>
<reference evidence="5 6" key="1">
    <citation type="submission" date="2020-04" db="EMBL/GenBank/DDBJ databases">
        <authorList>
            <person name="De Canck E."/>
        </authorList>
    </citation>
    <scope>NUCLEOTIDE SEQUENCE [LARGE SCALE GENOMIC DNA]</scope>
    <source>
        <strain evidence="5 6">LMG 6000</strain>
    </source>
</reference>
<proteinExistence type="predicted"/>
<evidence type="ECO:0000256" key="1">
    <source>
        <dbReference type="ARBA" id="ARBA00023015"/>
    </source>
</evidence>
<dbReference type="EMBL" id="CADILH010000001">
    <property type="protein sequence ID" value="CAB3929879.1"/>
    <property type="molecule type" value="Genomic_DNA"/>
</dbReference>
<dbReference type="PRINTS" id="PR00033">
    <property type="entry name" value="HTHASNC"/>
</dbReference>
<evidence type="ECO:0000256" key="2">
    <source>
        <dbReference type="ARBA" id="ARBA00023125"/>
    </source>
</evidence>
<dbReference type="PANTHER" id="PTHR30154">
    <property type="entry name" value="LEUCINE-RESPONSIVE REGULATORY PROTEIN"/>
    <property type="match status" value="1"/>
</dbReference>
<evidence type="ECO:0000256" key="3">
    <source>
        <dbReference type="ARBA" id="ARBA00023163"/>
    </source>
</evidence>
<accession>A0A6S7F607</accession>
<protein>
    <submittedName>
        <fullName evidence="5">DNA-binding transcriptional activator DecR</fullName>
    </submittedName>
</protein>
<evidence type="ECO:0000313" key="5">
    <source>
        <dbReference type="EMBL" id="CAB3929879.1"/>
    </source>
</evidence>
<keyword evidence="1" id="KW-0805">Transcription regulation</keyword>
<evidence type="ECO:0000313" key="6">
    <source>
        <dbReference type="Proteomes" id="UP000494183"/>
    </source>
</evidence>
<dbReference type="GO" id="GO:0043200">
    <property type="term" value="P:response to amino acid"/>
    <property type="evidence" value="ECO:0007669"/>
    <property type="project" value="TreeGrafter"/>
</dbReference>
<dbReference type="InterPro" id="IPR011991">
    <property type="entry name" value="ArsR-like_HTH"/>
</dbReference>
<dbReference type="InterPro" id="IPR011008">
    <property type="entry name" value="Dimeric_a/b-barrel"/>
</dbReference>
<dbReference type="GO" id="GO:0006355">
    <property type="term" value="P:regulation of DNA-templated transcription"/>
    <property type="evidence" value="ECO:0007669"/>
    <property type="project" value="UniProtKB-ARBA"/>
</dbReference>
<feature type="domain" description="HTH asnC-type" evidence="4">
    <location>
        <begin position="26"/>
        <end position="87"/>
    </location>
</feature>
<dbReference type="FunFam" id="1.10.10.10:FF:000186">
    <property type="entry name" value="AsnC family transcriptional regulator"/>
    <property type="match status" value="1"/>
</dbReference>
<dbReference type="Proteomes" id="UP000494183">
    <property type="component" value="Unassembled WGS sequence"/>
</dbReference>
<dbReference type="PANTHER" id="PTHR30154:SF34">
    <property type="entry name" value="TRANSCRIPTIONAL REGULATOR AZLB"/>
    <property type="match status" value="1"/>
</dbReference>
<dbReference type="InterPro" id="IPR036388">
    <property type="entry name" value="WH-like_DNA-bd_sf"/>
</dbReference>
<dbReference type="PROSITE" id="PS00519">
    <property type="entry name" value="HTH_ASNC_1"/>
    <property type="match status" value="1"/>
</dbReference>
<dbReference type="InterPro" id="IPR036390">
    <property type="entry name" value="WH_DNA-bd_sf"/>
</dbReference>
<dbReference type="InterPro" id="IPR000485">
    <property type="entry name" value="AsnC-type_HTH_dom"/>
</dbReference>
<dbReference type="CDD" id="cd00090">
    <property type="entry name" value="HTH_ARSR"/>
    <property type="match status" value="1"/>
</dbReference>
<evidence type="ECO:0000259" key="4">
    <source>
        <dbReference type="PROSITE" id="PS50956"/>
    </source>
</evidence>